<reference evidence="1 2" key="1">
    <citation type="submission" date="2024-08" db="EMBL/GenBank/DDBJ databases">
        <title>Gnathostoma spinigerum genome.</title>
        <authorList>
            <person name="Gonzalez-Bertolin B."/>
            <person name="Monzon S."/>
            <person name="Zaballos A."/>
            <person name="Jimenez P."/>
            <person name="Dekumyoy P."/>
            <person name="Varona S."/>
            <person name="Cuesta I."/>
            <person name="Sumanam S."/>
            <person name="Adisakwattana P."/>
            <person name="Gasser R.B."/>
            <person name="Hernandez-Gonzalez A."/>
            <person name="Young N.D."/>
            <person name="Perteguer M.J."/>
        </authorList>
    </citation>
    <scope>NUCLEOTIDE SEQUENCE [LARGE SCALE GENOMIC DNA]</scope>
    <source>
        <strain evidence="1">AL3</strain>
        <tissue evidence="1">Liver</tissue>
    </source>
</reference>
<dbReference type="EMBL" id="JBGFUD010024636">
    <property type="protein sequence ID" value="MFH4984965.1"/>
    <property type="molecule type" value="Genomic_DNA"/>
</dbReference>
<dbReference type="AlphaFoldDB" id="A0ABD6EYC8"/>
<protein>
    <submittedName>
        <fullName evidence="1">Uncharacterized protein</fullName>
    </submittedName>
</protein>
<dbReference type="Proteomes" id="UP001608902">
    <property type="component" value="Unassembled WGS sequence"/>
</dbReference>
<keyword evidence="2" id="KW-1185">Reference proteome</keyword>
<comment type="caution">
    <text evidence="1">The sequence shown here is derived from an EMBL/GenBank/DDBJ whole genome shotgun (WGS) entry which is preliminary data.</text>
</comment>
<evidence type="ECO:0000313" key="2">
    <source>
        <dbReference type="Proteomes" id="UP001608902"/>
    </source>
</evidence>
<name>A0ABD6EYC8_9BILA</name>
<gene>
    <name evidence="1" type="ORF">AB6A40_011674</name>
</gene>
<evidence type="ECO:0000313" key="1">
    <source>
        <dbReference type="EMBL" id="MFH4984965.1"/>
    </source>
</evidence>
<accession>A0ABD6EYC8</accession>
<proteinExistence type="predicted"/>
<sequence length="186" mass="21059">MVFYKVFNCSTTASNKTNDCALIDKSKMLSLYRQANTVESSIRMTYALAVIGAKLERNETIRDSCLRSDPECTDVLIHTLENMDYEFGENDPEELMGTRLQFHQTSDGDYMSNGIVIEGIEFVDDELKGPMVYKVCCDALLVENSWRTVRYIVTVCDPTTVILFISSSCTWIYSNASAKTTELYVL</sequence>
<organism evidence="1 2">
    <name type="scientific">Gnathostoma spinigerum</name>
    <dbReference type="NCBI Taxonomy" id="75299"/>
    <lineage>
        <taxon>Eukaryota</taxon>
        <taxon>Metazoa</taxon>
        <taxon>Ecdysozoa</taxon>
        <taxon>Nematoda</taxon>
        <taxon>Chromadorea</taxon>
        <taxon>Rhabditida</taxon>
        <taxon>Spirurina</taxon>
        <taxon>Gnathostomatomorpha</taxon>
        <taxon>Gnathostomatoidea</taxon>
        <taxon>Gnathostomatidae</taxon>
        <taxon>Gnathostoma</taxon>
    </lineage>
</organism>